<feature type="domain" description="Protein kinase" evidence="8">
    <location>
        <begin position="285"/>
        <end position="626"/>
    </location>
</feature>
<evidence type="ECO:0000313" key="10">
    <source>
        <dbReference type="Proteomes" id="UP000294530"/>
    </source>
</evidence>
<feature type="binding site" evidence="6">
    <location>
        <position position="313"/>
    </location>
    <ligand>
        <name>ATP</name>
        <dbReference type="ChEBI" id="CHEBI:30616"/>
    </ligand>
</feature>
<accession>A0A976NYZ4</accession>
<dbReference type="SMART" id="SM00220">
    <property type="entry name" value="S_TKc"/>
    <property type="match status" value="1"/>
</dbReference>
<dbReference type="Pfam" id="PF07714">
    <property type="entry name" value="PK_Tyr_Ser-Thr"/>
    <property type="match status" value="2"/>
</dbReference>
<dbReference type="PROSITE" id="PS50011">
    <property type="entry name" value="PROTEIN_KINASE_DOM"/>
    <property type="match status" value="1"/>
</dbReference>
<dbReference type="GO" id="GO:0005524">
    <property type="term" value="F:ATP binding"/>
    <property type="evidence" value="ECO:0007669"/>
    <property type="project" value="UniProtKB-UniRule"/>
</dbReference>
<dbReference type="PROSITE" id="PS00108">
    <property type="entry name" value="PROTEIN_KINASE_ST"/>
    <property type="match status" value="1"/>
</dbReference>
<dbReference type="AlphaFoldDB" id="A0A976NYZ4"/>
<evidence type="ECO:0000256" key="6">
    <source>
        <dbReference type="PROSITE-ProRule" id="PRU10141"/>
    </source>
</evidence>
<dbReference type="InterPro" id="IPR000719">
    <property type="entry name" value="Prot_kinase_dom"/>
</dbReference>
<keyword evidence="3 6" id="KW-0547">Nucleotide-binding</keyword>
<dbReference type="Gene3D" id="3.30.200.20">
    <property type="entry name" value="Phosphorylase Kinase, domain 1"/>
    <property type="match status" value="1"/>
</dbReference>
<comment type="caution">
    <text evidence="9">The sequence shown here is derived from an EMBL/GenBank/DDBJ whole genome shotgun (WGS) entry which is preliminary data.</text>
</comment>
<sequence length="884" mass="99816">MESAMLRVQLLLGLMALGYATIFVLCVVLVIYMRHHRSGALRGDTRAARRALLPAFQPLIWLLTTVSLVYTICLTLLLVLGSDSGRVRTEAFYSGRLFMMALPVLYLQQRAVTTRALTRASLISFCLAAYNIPIVWLMDISVTQMTAHYVTMFTGSFPLFIMGWVCLRPSERANKTTRREYGAFVGVYYILRLSYGQLFYKGDNYTNATFTLIVASIFWGSFIPVVVWRVLKADTAHWRGLGRRAVHLQSMFRQKYNCLHERVSSRGLHVLIEMHRKQIIDFAYLELHQKIGAGANAVVFRGTLHCKTPVAVKVYTPHVLTEDVVAEFSHEAALCGAFHHPNVVHFYGMCVSPPTICLVSELCRASLEDITRISARLRLPQNSRQEERKQVSTLQHRQRQRQRFLVDLNYMIDATRAVVYMHSFTPAFLHRDLKPSNFLVDEYGICKLTDFGESRSVPAEHKGNKLASITANDSSKPIDSTRSITAFYGDSYQRVQTPVSPYVMPPMPLRPSMRDRGRSAMTVRGTADYMAPELIEGKAGTAVYGEAADIYSLAITLWDIANPLVPKYPEAAQSHLHVFDSVLNGERPSLSPSLHPELIRLFTDAWHQQPERRPSATYILRALEDLQQQTSAQTALQLAMELERSEAQATLVGQGLMQRMLELGFVDSAPEAYRMGNAFMSAGFLHHSHHCESYRNTSEQFYFDLNVLYRYASDTPGRTQLTPSPPQSSDLINERVSLTTLNARLHSFSKKQLHQMTNTSNATCCFTQPIKSRQRSSSARLQAGAEQQTCVCRILGCGLNDHERRYKRRFGRGKKRHFTMEGSAISRKFEDNLQTFPADGLEDYGVCGTWDGMEPGDTTYTNVSNRIDEDAGVDLDSSESSDIF</sequence>
<dbReference type="InterPro" id="IPR017441">
    <property type="entry name" value="Protein_kinase_ATP_BS"/>
</dbReference>
<feature type="transmembrane region" description="Helical" evidence="7">
    <location>
        <begin position="12"/>
        <end position="32"/>
    </location>
</feature>
<feature type="transmembrane region" description="Helical" evidence="7">
    <location>
        <begin position="150"/>
        <end position="169"/>
    </location>
</feature>
<keyword evidence="7" id="KW-0812">Transmembrane</keyword>
<dbReference type="InterPro" id="IPR011009">
    <property type="entry name" value="Kinase-like_dom_sf"/>
</dbReference>
<keyword evidence="4" id="KW-0418">Kinase</keyword>
<proteinExistence type="predicted"/>
<dbReference type="InterPro" id="IPR001245">
    <property type="entry name" value="Ser-Thr/Tyr_kinase_cat_dom"/>
</dbReference>
<protein>
    <recommendedName>
        <fullName evidence="8">Protein kinase domain-containing protein</fullName>
    </recommendedName>
</protein>
<evidence type="ECO:0000313" key="9">
    <source>
        <dbReference type="EMBL" id="TDH73133.1"/>
    </source>
</evidence>
<evidence type="ECO:0000256" key="4">
    <source>
        <dbReference type="ARBA" id="ARBA00022777"/>
    </source>
</evidence>
<evidence type="ECO:0000256" key="2">
    <source>
        <dbReference type="ARBA" id="ARBA00022679"/>
    </source>
</evidence>
<keyword evidence="10" id="KW-1185">Reference proteome</keyword>
<dbReference type="SUPFAM" id="SSF56112">
    <property type="entry name" value="Protein kinase-like (PK-like)"/>
    <property type="match status" value="1"/>
</dbReference>
<evidence type="ECO:0000256" key="3">
    <source>
        <dbReference type="ARBA" id="ARBA00022741"/>
    </source>
</evidence>
<evidence type="ECO:0000256" key="5">
    <source>
        <dbReference type="ARBA" id="ARBA00022840"/>
    </source>
</evidence>
<feature type="transmembrane region" description="Helical" evidence="7">
    <location>
        <begin position="59"/>
        <end position="79"/>
    </location>
</feature>
<dbReference type="InterPro" id="IPR051681">
    <property type="entry name" value="Ser/Thr_Kinases-Pseudokinases"/>
</dbReference>
<dbReference type="OrthoDB" id="635774at2759"/>
<keyword evidence="7" id="KW-1133">Transmembrane helix</keyword>
<dbReference type="InterPro" id="IPR008271">
    <property type="entry name" value="Ser/Thr_kinase_AS"/>
</dbReference>
<feature type="transmembrane region" description="Helical" evidence="7">
    <location>
        <begin position="120"/>
        <end position="138"/>
    </location>
</feature>
<reference evidence="9 10" key="1">
    <citation type="journal article" date="2021" name="Genome Biol.">
        <title>AFLAP: assembly-free linkage analysis pipeline using k-mers from genome sequencing data.</title>
        <authorList>
            <person name="Fletcher K."/>
            <person name="Zhang L."/>
            <person name="Gil J."/>
            <person name="Han R."/>
            <person name="Cavanaugh K."/>
            <person name="Michelmore R."/>
        </authorList>
    </citation>
    <scope>NUCLEOTIDE SEQUENCE [LARGE SCALE GENOMIC DNA]</scope>
    <source>
        <strain evidence="9 10">SF5</strain>
    </source>
</reference>
<keyword evidence="2" id="KW-0808">Transferase</keyword>
<dbReference type="Proteomes" id="UP000294530">
    <property type="component" value="Unassembled WGS sequence"/>
</dbReference>
<name>A0A976NYZ4_BRELC</name>
<evidence type="ECO:0000256" key="7">
    <source>
        <dbReference type="SAM" id="Phobius"/>
    </source>
</evidence>
<keyword evidence="1" id="KW-0723">Serine/threonine-protein kinase</keyword>
<dbReference type="KEGG" id="blac:94347771"/>
<keyword evidence="7" id="KW-0472">Membrane</keyword>
<evidence type="ECO:0000259" key="8">
    <source>
        <dbReference type="PROSITE" id="PS50011"/>
    </source>
</evidence>
<feature type="transmembrane region" description="Helical" evidence="7">
    <location>
        <begin position="212"/>
        <end position="231"/>
    </location>
</feature>
<dbReference type="RefSeq" id="XP_067822632.1">
    <property type="nucleotide sequence ID" value="XM_067962100.1"/>
</dbReference>
<gene>
    <name evidence="9" type="ORF">CCR75_004009</name>
</gene>
<dbReference type="EMBL" id="SHOA02000001">
    <property type="protein sequence ID" value="TDH73133.1"/>
    <property type="molecule type" value="Genomic_DNA"/>
</dbReference>
<feature type="transmembrane region" description="Helical" evidence="7">
    <location>
        <begin position="91"/>
        <end position="108"/>
    </location>
</feature>
<dbReference type="PANTHER" id="PTHR44329">
    <property type="entry name" value="SERINE/THREONINE-PROTEIN KINASE TNNI3K-RELATED"/>
    <property type="match status" value="1"/>
</dbReference>
<evidence type="ECO:0000256" key="1">
    <source>
        <dbReference type="ARBA" id="ARBA00022527"/>
    </source>
</evidence>
<dbReference type="PANTHER" id="PTHR44329:SF288">
    <property type="entry name" value="MITOGEN-ACTIVATED PROTEIN KINASE KINASE KINASE 20"/>
    <property type="match status" value="1"/>
</dbReference>
<dbReference type="GO" id="GO:0004674">
    <property type="term" value="F:protein serine/threonine kinase activity"/>
    <property type="evidence" value="ECO:0007669"/>
    <property type="project" value="UniProtKB-KW"/>
</dbReference>
<dbReference type="GeneID" id="94347771"/>
<dbReference type="Gene3D" id="1.10.510.10">
    <property type="entry name" value="Transferase(Phosphotransferase) domain 1"/>
    <property type="match status" value="1"/>
</dbReference>
<organism evidence="9 10">
    <name type="scientific">Bremia lactucae</name>
    <name type="common">Lettuce downy mildew</name>
    <dbReference type="NCBI Taxonomy" id="4779"/>
    <lineage>
        <taxon>Eukaryota</taxon>
        <taxon>Sar</taxon>
        <taxon>Stramenopiles</taxon>
        <taxon>Oomycota</taxon>
        <taxon>Peronosporomycetes</taxon>
        <taxon>Peronosporales</taxon>
        <taxon>Peronosporaceae</taxon>
        <taxon>Bremia</taxon>
    </lineage>
</organism>
<keyword evidence="5 6" id="KW-0067">ATP-binding</keyword>
<dbReference type="PROSITE" id="PS00107">
    <property type="entry name" value="PROTEIN_KINASE_ATP"/>
    <property type="match status" value="1"/>
</dbReference>